<proteinExistence type="predicted"/>
<organism evidence="1">
    <name type="scientific">Oceanithermus profundus</name>
    <dbReference type="NCBI Taxonomy" id="187137"/>
    <lineage>
        <taxon>Bacteria</taxon>
        <taxon>Thermotogati</taxon>
        <taxon>Deinococcota</taxon>
        <taxon>Deinococci</taxon>
        <taxon>Thermales</taxon>
        <taxon>Thermaceae</taxon>
        <taxon>Oceanithermus</taxon>
    </lineage>
</organism>
<gene>
    <name evidence="1" type="ORF">ENK37_00450</name>
</gene>
<comment type="caution">
    <text evidence="1">The sequence shown here is derived from an EMBL/GenBank/DDBJ whole genome shotgun (WGS) entry which is preliminary data.</text>
</comment>
<protein>
    <submittedName>
        <fullName evidence="1">PIG-L family deacetylase</fullName>
    </submittedName>
</protein>
<accession>A0A7C4Z7H8</accession>
<reference evidence="1" key="1">
    <citation type="journal article" date="2020" name="mSystems">
        <title>Genome- and Community-Level Interaction Insights into Carbon Utilization and Element Cycling Functions of Hydrothermarchaeota in Hydrothermal Sediment.</title>
        <authorList>
            <person name="Zhou Z."/>
            <person name="Liu Y."/>
            <person name="Xu W."/>
            <person name="Pan J."/>
            <person name="Luo Z.H."/>
            <person name="Li M."/>
        </authorList>
    </citation>
    <scope>NUCLEOTIDE SEQUENCE [LARGE SCALE GENOMIC DNA]</scope>
    <source>
        <strain evidence="1">HyVt-570</strain>
    </source>
</reference>
<name>A0A7C4Z7H8_9DEIN</name>
<dbReference type="Proteomes" id="UP000885759">
    <property type="component" value="Unassembled WGS sequence"/>
</dbReference>
<dbReference type="EMBL" id="DRPZ01000012">
    <property type="protein sequence ID" value="HGY08516.1"/>
    <property type="molecule type" value="Genomic_DNA"/>
</dbReference>
<evidence type="ECO:0000313" key="1">
    <source>
        <dbReference type="EMBL" id="HGY08516.1"/>
    </source>
</evidence>
<feature type="non-terminal residue" evidence="1">
    <location>
        <position position="1"/>
    </location>
</feature>
<dbReference type="AlphaFoldDB" id="A0A7C4Z7H8"/>
<sequence length="52" mass="5833">ERATLAVKMRAMAQHRTQALSVLKMMDSAAERLMEETFHLVGHRGPARIGLD</sequence>